<proteinExistence type="predicted"/>
<dbReference type="InterPro" id="IPR018225">
    <property type="entry name" value="Transaldolase_AS"/>
</dbReference>
<protein>
    <submittedName>
        <fullName evidence="2">Transaldolase family protein</fullName>
    </submittedName>
</protein>
<dbReference type="PROSITE" id="PS01054">
    <property type="entry name" value="TRANSALDOLASE_1"/>
    <property type="match status" value="1"/>
</dbReference>
<evidence type="ECO:0000256" key="1">
    <source>
        <dbReference type="ARBA" id="ARBA00023270"/>
    </source>
</evidence>
<dbReference type="GO" id="GO:0005975">
    <property type="term" value="P:carbohydrate metabolic process"/>
    <property type="evidence" value="ECO:0007669"/>
    <property type="project" value="InterPro"/>
</dbReference>
<organism evidence="2 3">
    <name type="scientific">Tolypothrix tenuis PCC 7101</name>
    <dbReference type="NCBI Taxonomy" id="231146"/>
    <lineage>
        <taxon>Bacteria</taxon>
        <taxon>Bacillati</taxon>
        <taxon>Cyanobacteriota</taxon>
        <taxon>Cyanophyceae</taxon>
        <taxon>Nostocales</taxon>
        <taxon>Tolypothrichaceae</taxon>
        <taxon>Tolypothrix</taxon>
    </lineage>
</organism>
<dbReference type="Proteomes" id="UP000218785">
    <property type="component" value="Chromosome"/>
</dbReference>
<reference evidence="2 3" key="1">
    <citation type="submission" date="2017-06" db="EMBL/GenBank/DDBJ databases">
        <title>Genome sequencing of cyanobaciteial culture collection at National Institute for Environmental Studies (NIES).</title>
        <authorList>
            <person name="Hirose Y."/>
            <person name="Shimura Y."/>
            <person name="Fujisawa T."/>
            <person name="Nakamura Y."/>
            <person name="Kawachi M."/>
        </authorList>
    </citation>
    <scope>NUCLEOTIDE SEQUENCE [LARGE SCALE GENOMIC DNA]</scope>
    <source>
        <strain evidence="2 3">NIES-37</strain>
    </source>
</reference>
<dbReference type="InterPro" id="IPR001585">
    <property type="entry name" value="TAL/FSA"/>
</dbReference>
<sequence>MSIYLDSAIIAEAQAAKELGWVKGITTNPTLLAKSDLPVETTLKRLAQLTTGPLFYQLMSSDFDEMLAEGRAAFGIIGQQTILKIPAALVGFQVVAALQGEIPCAVTGIYSAAQAAIAKEAGAKYAIAYVNRATKLLGDGIALVQQMANVVKGSDTKIMAASIKSPEEAVASLQAGANSLTLPLAMLQNMTNHELSLQTIDEFTKHGRGIWVSCKI</sequence>
<dbReference type="InterPro" id="IPR013785">
    <property type="entry name" value="Aldolase_TIM"/>
</dbReference>
<keyword evidence="3" id="KW-1185">Reference proteome</keyword>
<dbReference type="PANTHER" id="PTHR10683:SF40">
    <property type="entry name" value="FRUCTOSE-6-PHOSPHATE ALDOLASE 1-RELATED"/>
    <property type="match status" value="1"/>
</dbReference>
<dbReference type="KEGG" id="ttq:NIES37_30460"/>
<dbReference type="SUPFAM" id="SSF51569">
    <property type="entry name" value="Aldolase"/>
    <property type="match status" value="1"/>
</dbReference>
<dbReference type="Gene3D" id="3.20.20.70">
    <property type="entry name" value="Aldolase class I"/>
    <property type="match status" value="1"/>
</dbReference>
<keyword evidence="1" id="KW-0704">Schiff base</keyword>
<dbReference type="Pfam" id="PF00923">
    <property type="entry name" value="TAL_FSA"/>
    <property type="match status" value="1"/>
</dbReference>
<accession>A0A1Z4N025</accession>
<dbReference type="PANTHER" id="PTHR10683">
    <property type="entry name" value="TRANSALDOLASE"/>
    <property type="match status" value="1"/>
</dbReference>
<evidence type="ECO:0000313" key="3">
    <source>
        <dbReference type="Proteomes" id="UP000218785"/>
    </source>
</evidence>
<name>A0A1Z4N025_9CYAN</name>
<dbReference type="AlphaFoldDB" id="A0A1Z4N025"/>
<gene>
    <name evidence="2" type="ORF">NIES37_30460</name>
</gene>
<dbReference type="RefSeq" id="WP_096576938.1">
    <property type="nucleotide sequence ID" value="NZ_CAWNJS010000001.1"/>
</dbReference>
<dbReference type="EMBL" id="AP018248">
    <property type="protein sequence ID" value="BAY99067.1"/>
    <property type="molecule type" value="Genomic_DNA"/>
</dbReference>
<evidence type="ECO:0000313" key="2">
    <source>
        <dbReference type="EMBL" id="BAY99067.1"/>
    </source>
</evidence>